<dbReference type="InterPro" id="IPR009752">
    <property type="entry name" value="Phage_Mu_GpJ"/>
</dbReference>
<dbReference type="Pfam" id="PF07030">
    <property type="entry name" value="Phage_Mu_Gp36"/>
    <property type="match status" value="1"/>
</dbReference>
<evidence type="ECO:0000313" key="2">
    <source>
        <dbReference type="Proteomes" id="UP000004349"/>
    </source>
</evidence>
<gene>
    <name evidence="1" type="ORF">VIS19158_09352</name>
</gene>
<protein>
    <recommendedName>
        <fullName evidence="3">DUF1320 domain-containing protein</fullName>
    </recommendedName>
</protein>
<organism evidence="1 2">
    <name type="scientific">Vibrio scophthalmi LMG 19158</name>
    <dbReference type="NCBI Taxonomy" id="870967"/>
    <lineage>
        <taxon>Bacteria</taxon>
        <taxon>Pseudomonadati</taxon>
        <taxon>Pseudomonadota</taxon>
        <taxon>Gammaproteobacteria</taxon>
        <taxon>Vibrionales</taxon>
        <taxon>Vibrionaceae</taxon>
        <taxon>Vibrio</taxon>
    </lineage>
</organism>
<dbReference type="Proteomes" id="UP000004349">
    <property type="component" value="Unassembled WGS sequence"/>
</dbReference>
<evidence type="ECO:0000313" key="1">
    <source>
        <dbReference type="EMBL" id="EGU37664.1"/>
    </source>
</evidence>
<name>F9RN39_9VIBR</name>
<dbReference type="EMBL" id="AFWE01000104">
    <property type="protein sequence ID" value="EGU37664.1"/>
    <property type="molecule type" value="Genomic_DNA"/>
</dbReference>
<reference evidence="1 2" key="1">
    <citation type="journal article" date="2012" name="Int. J. Syst. Evol. Microbiol.">
        <title>Vibrio caribbeanicus sp. nov., isolated from the marine sponge Scleritoderma cyanea.</title>
        <authorList>
            <person name="Hoffmann M."/>
            <person name="Monday S.R."/>
            <person name="Allard M.W."/>
            <person name="Strain E.A."/>
            <person name="Whittaker P."/>
            <person name="Naum M."/>
            <person name="McCarthy P.J."/>
            <person name="Lopez J.V."/>
            <person name="Fischer M."/>
            <person name="Brown E.W."/>
        </authorList>
    </citation>
    <scope>NUCLEOTIDE SEQUENCE [LARGE SCALE GENOMIC DNA]</scope>
    <source>
        <strain evidence="1 2">LMG 19158</strain>
    </source>
</reference>
<sequence>MAVAYVTKEDLLRRDEDYLRTCTYLAMSDTWDDAGIEQAILDASDEVNTYLSVRYTLPLETVPNIITSLTIPVVFYWLGDSNSQVTELIETRYKSAIARLKDIASGKANLGLPEAEKLAENKGGDAMFFSEPRRLTRGSLGSVL</sequence>
<dbReference type="eggNOG" id="COG4387">
    <property type="taxonomic scope" value="Bacteria"/>
</dbReference>
<dbReference type="AlphaFoldDB" id="F9RN39"/>
<accession>F9RN39</accession>
<comment type="caution">
    <text evidence="1">The sequence shown here is derived from an EMBL/GenBank/DDBJ whole genome shotgun (WGS) entry which is preliminary data.</text>
</comment>
<evidence type="ECO:0008006" key="3">
    <source>
        <dbReference type="Google" id="ProtNLM"/>
    </source>
</evidence>
<proteinExistence type="predicted"/>
<dbReference type="RefSeq" id="WP_005595075.1">
    <property type="nucleotide sequence ID" value="NZ_AFWE01000104.1"/>
</dbReference>